<evidence type="ECO:0000259" key="2">
    <source>
        <dbReference type="Pfam" id="PF24410"/>
    </source>
</evidence>
<feature type="domain" description="wHTH-Hsp90 Na associated" evidence="2">
    <location>
        <begin position="1060"/>
        <end position="1113"/>
    </location>
</feature>
<dbReference type="Pfam" id="PF24401">
    <property type="entry name" value="iHD-CE"/>
    <property type="match status" value="1"/>
</dbReference>
<feature type="domain" description="wHTH-Hsp90 Na associated" evidence="2">
    <location>
        <begin position="999"/>
        <end position="1048"/>
    </location>
</feature>
<feature type="domain" description="wHTH-Hsp90 Na associated" evidence="2">
    <location>
        <begin position="921"/>
        <end position="980"/>
    </location>
</feature>
<reference evidence="3 4" key="1">
    <citation type="submission" date="2019-11" db="EMBL/GenBank/DDBJ databases">
        <authorList>
            <person name="Cao P."/>
        </authorList>
    </citation>
    <scope>NUCLEOTIDE SEQUENCE [LARGE SCALE GENOMIC DNA]</scope>
    <source>
        <strain evidence="3 4">NEAU-AAG5</strain>
    </source>
</reference>
<protein>
    <submittedName>
        <fullName evidence="3">Uncharacterized protein</fullName>
    </submittedName>
</protein>
<feature type="domain" description="wHTH-Hsp90 Na associated" evidence="2">
    <location>
        <begin position="1146"/>
        <end position="1177"/>
    </location>
</feature>
<dbReference type="InterPro" id="IPR056507">
    <property type="entry name" value="wHTH-HSP90_Na-assoc"/>
</dbReference>
<accession>A0A7K1L4N5</accession>
<feature type="domain" description="wHTH-Hsp90 Na associated" evidence="2">
    <location>
        <begin position="1189"/>
        <end position="1240"/>
    </location>
</feature>
<dbReference type="SUPFAM" id="SSF55874">
    <property type="entry name" value="ATPase domain of HSP90 chaperone/DNA topoisomerase II/histidine kinase"/>
    <property type="match status" value="1"/>
</dbReference>
<dbReference type="EMBL" id="WOFH01000007">
    <property type="protein sequence ID" value="MUN39206.1"/>
    <property type="molecule type" value="Genomic_DNA"/>
</dbReference>
<dbReference type="InterPro" id="IPR020575">
    <property type="entry name" value="Hsp90_N"/>
</dbReference>
<comment type="caution">
    <text evidence="3">The sequence shown here is derived from an EMBL/GenBank/DDBJ whole genome shotgun (WGS) entry which is preliminary data.</text>
</comment>
<dbReference type="Pfam" id="PF24410">
    <property type="entry name" value="wHTH-HSP90_Na-assoc"/>
    <property type="match status" value="7"/>
</dbReference>
<feature type="domain" description="wHTH-Hsp90 Na associated" evidence="2">
    <location>
        <begin position="1315"/>
        <end position="1367"/>
    </location>
</feature>
<proteinExistence type="predicted"/>
<evidence type="ECO:0000259" key="1">
    <source>
        <dbReference type="Pfam" id="PF24401"/>
    </source>
</evidence>
<evidence type="ECO:0000313" key="3">
    <source>
        <dbReference type="EMBL" id="MUN39206.1"/>
    </source>
</evidence>
<dbReference type="InterPro" id="IPR056506">
    <property type="entry name" value="iHD-CE"/>
</dbReference>
<gene>
    <name evidence="3" type="ORF">GNZ18_21770</name>
</gene>
<dbReference type="InterPro" id="IPR036890">
    <property type="entry name" value="HATPase_C_sf"/>
</dbReference>
<keyword evidence="4" id="KW-1185">Reference proteome</keyword>
<dbReference type="Gene3D" id="3.30.565.10">
    <property type="entry name" value="Histidine kinase-like ATPase, C-terminal domain"/>
    <property type="match status" value="1"/>
</dbReference>
<dbReference type="RefSeq" id="WP_156218361.1">
    <property type="nucleotide sequence ID" value="NZ_WOFH01000007.1"/>
</dbReference>
<dbReference type="PRINTS" id="PR00775">
    <property type="entry name" value="HEATSHOCK90"/>
</dbReference>
<sequence length="1388" mass="154631">MGRGQRIDQANWPGDGPHRHLLELLDRIHQANGLKSRRAIAAEMHLESASYVNDWLRGLRLPVDARQVEALVRVLDGDDADVRAAVRLYEEATAAAVSHPWAALAEGHIAWTLVDARRDASAFQEAATAIAERLGALSSEAEAGSRDDPWLDTELAARFTRWTDWLLRTTLAEATCDLSPAEAALLTLVPLLHHTHMARTLAALREIDPLDLGSGRGDGPRREYETFLGGRRELVDRATARRLPDRDSAASEIGWWLFRRWVVRFPQSYRLSTVRDLLSAVDARDPRMRDEVLAAKTVQRFLAALRLDLSELGDTDRKNAPQFETVLFAGEPHEQRVRELLIGQVLSVAYALTIDLVRLPEIVARHLGIPHPVDLAELRETVGSRAKWVLQSDCLVLRADCHHPAELEGLRQYAGQVDALLYAIRQGCGDHHTMQALTRLPSRASADDVRPDTDDDGRLLFQRVSRFRLDERRVQDLLMGEQLYQDRGLAIRELYQNALDACRYRRARLAYRRQGDWADDWEGRIRFTQGVDENGRAYLECLDNGIGMTEAVLTDVFAQAGTRFTDTTEFLVESADWKSSDPPIPFHANSRFGIGVLSYFMIADEIEVITRPLDRGHRPHPTLKVSIFGPGHLFRIEHLPDDRPAGTSVRLFLRAGEESPSCVEELRRLLGIAEFETRAIHGNQAERWEPGVLKERVRPSWEPDGLDVHGNFVSWIDGRGGQVVWCENGGGLLVDGLYVRPAVRRGVFAGSTGGRLRGAIVNLTGEYAPEKLSVDRRQVLSDVSVTAEHLLIAAMDELMSADRPEFDVGWVAAVTAASPRLADLIIEKAGQLRRQVTMDIGPLDVRRVGCFLQDSFLVWADDRISHGQTSDSSDLWRWDFGREVADHVLLWRLIVNGFDFDRVLTGMRRPRIENILPGRPSDTLLLGSNVGGRSTQDDLPVAAWSWARNDLRVSPGHVLWTAKLLGTSPREAAQRAVELGIHELDPERFSAEQHGGHLDLALLSLSQTGGPEWLATSEVVPVGHIAAIAVRFGVGLSELRERLEGYGFQVAASQMAPTEPSEADLRLLSWQEGAMDWILHNGRSLPASHLVRCARELDIPIAEVCRRLEEFGFITDPRSLPDRPDAEDAVLFGWKLTWREKGEYDGSGPLHAIHLLRAALRLNRPVRDVASRLAGYGIEVPDRLPDRIEPGDLQILGREVHTLSPWWRPAEPVLLPHVAVVSGRTGTAPGRVVERLSAYGMHVAVSPADISDAIDERALQMLSEDSDGEPPWLDAAAPVPGWHLVRVFGTSGASIRYVADRLAGLGMDVSGSELPDPADIVLLRAVRNGVIAWLNHRDPVNLFHLLTVSRKAGMSVRDAAERLRWLGMDVPDVDESIADAMRRLPRKR</sequence>
<feature type="domain" description="wHTH-Hsp90 Na associated" evidence="2">
    <location>
        <begin position="1255"/>
        <end position="1306"/>
    </location>
</feature>
<evidence type="ECO:0000313" key="4">
    <source>
        <dbReference type="Proteomes" id="UP000432015"/>
    </source>
</evidence>
<feature type="domain" description="iHD-CE" evidence="1">
    <location>
        <begin position="101"/>
        <end position="451"/>
    </location>
</feature>
<organism evidence="3 4">
    <name type="scientific">Actinomadura litoris</name>
    <dbReference type="NCBI Taxonomy" id="2678616"/>
    <lineage>
        <taxon>Bacteria</taxon>
        <taxon>Bacillati</taxon>
        <taxon>Actinomycetota</taxon>
        <taxon>Actinomycetes</taxon>
        <taxon>Streptosporangiales</taxon>
        <taxon>Thermomonosporaceae</taxon>
        <taxon>Actinomadura</taxon>
    </lineage>
</organism>
<dbReference type="Proteomes" id="UP000432015">
    <property type="component" value="Unassembled WGS sequence"/>
</dbReference>
<name>A0A7K1L4N5_9ACTN</name>